<dbReference type="SMART" id="SM00382">
    <property type="entry name" value="AAA"/>
    <property type="match status" value="1"/>
</dbReference>
<organism evidence="11 12">
    <name type="scientific">Methylobacterium iners</name>
    <dbReference type="NCBI Taxonomy" id="418707"/>
    <lineage>
        <taxon>Bacteria</taxon>
        <taxon>Pseudomonadati</taxon>
        <taxon>Pseudomonadota</taxon>
        <taxon>Alphaproteobacteria</taxon>
        <taxon>Hyphomicrobiales</taxon>
        <taxon>Methylobacteriaceae</taxon>
        <taxon>Methylobacterium</taxon>
    </lineage>
</organism>
<dbReference type="InterPro" id="IPR003593">
    <property type="entry name" value="AAA+_ATPase"/>
</dbReference>
<evidence type="ECO:0000259" key="9">
    <source>
        <dbReference type="PROSITE" id="PS50893"/>
    </source>
</evidence>
<reference evidence="11" key="2">
    <citation type="submission" date="2021-08" db="EMBL/GenBank/DDBJ databases">
        <authorList>
            <person name="Tani A."/>
            <person name="Ola A."/>
            <person name="Ogura Y."/>
            <person name="Katsura K."/>
            <person name="Hayashi T."/>
        </authorList>
    </citation>
    <scope>NUCLEOTIDE SEQUENCE</scope>
    <source>
        <strain evidence="11">DSM 19015</strain>
    </source>
</reference>
<evidence type="ECO:0000256" key="7">
    <source>
        <dbReference type="ARBA" id="ARBA00023136"/>
    </source>
</evidence>
<dbReference type="Pfam" id="PF00005">
    <property type="entry name" value="ABC_tran"/>
    <property type="match status" value="1"/>
</dbReference>
<keyword evidence="4" id="KW-0547">Nucleotide-binding</keyword>
<evidence type="ECO:0000313" key="12">
    <source>
        <dbReference type="Proteomes" id="UP001055125"/>
    </source>
</evidence>
<dbReference type="InterPro" id="IPR017871">
    <property type="entry name" value="ABC_transporter-like_CS"/>
</dbReference>
<dbReference type="NCBIfam" id="TIGR01842">
    <property type="entry name" value="type_I_sec_PrtD"/>
    <property type="match status" value="1"/>
</dbReference>
<protein>
    <submittedName>
        <fullName evidence="11">Type I secretion system ATP-binding protein PrsD</fullName>
    </submittedName>
</protein>
<feature type="domain" description="ABC transporter" evidence="9">
    <location>
        <begin position="330"/>
        <end position="565"/>
    </location>
</feature>
<evidence type="ECO:0000256" key="3">
    <source>
        <dbReference type="ARBA" id="ARBA00022692"/>
    </source>
</evidence>
<keyword evidence="5 11" id="KW-0067">ATP-binding</keyword>
<dbReference type="SUPFAM" id="SSF52540">
    <property type="entry name" value="P-loop containing nucleoside triphosphate hydrolases"/>
    <property type="match status" value="1"/>
</dbReference>
<dbReference type="InterPro" id="IPR003439">
    <property type="entry name" value="ABC_transporter-like_ATP-bd"/>
</dbReference>
<evidence type="ECO:0000259" key="10">
    <source>
        <dbReference type="PROSITE" id="PS50929"/>
    </source>
</evidence>
<dbReference type="EMBL" id="BPQP01000036">
    <property type="protein sequence ID" value="GJD95454.1"/>
    <property type="molecule type" value="Genomic_DNA"/>
</dbReference>
<evidence type="ECO:0000256" key="1">
    <source>
        <dbReference type="ARBA" id="ARBA00004651"/>
    </source>
</evidence>
<dbReference type="InterPro" id="IPR036640">
    <property type="entry name" value="ABC1_TM_sf"/>
</dbReference>
<evidence type="ECO:0000256" key="5">
    <source>
        <dbReference type="ARBA" id="ARBA00022840"/>
    </source>
</evidence>
<dbReference type="PROSITE" id="PS50929">
    <property type="entry name" value="ABC_TM1F"/>
    <property type="match status" value="1"/>
</dbReference>
<dbReference type="PANTHER" id="PTHR24221:SF248">
    <property type="entry name" value="ABC TRANSPORTER TRANSMEMBRANE REGION"/>
    <property type="match status" value="1"/>
</dbReference>
<feature type="domain" description="ABC transmembrane type-1" evidence="10">
    <location>
        <begin position="22"/>
        <end position="299"/>
    </location>
</feature>
<feature type="transmembrane region" description="Helical" evidence="8">
    <location>
        <begin position="20"/>
        <end position="43"/>
    </location>
</feature>
<keyword evidence="6 8" id="KW-1133">Transmembrane helix</keyword>
<proteinExistence type="inferred from homology"/>
<dbReference type="Proteomes" id="UP001055125">
    <property type="component" value="Unassembled WGS sequence"/>
</dbReference>
<evidence type="ECO:0000256" key="6">
    <source>
        <dbReference type="ARBA" id="ARBA00022989"/>
    </source>
</evidence>
<evidence type="ECO:0000256" key="2">
    <source>
        <dbReference type="ARBA" id="ARBA00005417"/>
    </source>
</evidence>
<evidence type="ECO:0000256" key="8">
    <source>
        <dbReference type="SAM" id="Phobius"/>
    </source>
</evidence>
<dbReference type="InterPro" id="IPR010128">
    <property type="entry name" value="ATPase_T1SS_PrtD-like"/>
</dbReference>
<keyword evidence="12" id="KW-1185">Reference proteome</keyword>
<comment type="subcellular location">
    <subcellularLocation>
        <location evidence="1">Cell membrane</location>
        <topology evidence="1">Multi-pass membrane protein</topology>
    </subcellularLocation>
</comment>
<feature type="transmembrane region" description="Helical" evidence="8">
    <location>
        <begin position="55"/>
        <end position="75"/>
    </location>
</feature>
<dbReference type="PROSITE" id="PS50893">
    <property type="entry name" value="ABC_TRANSPORTER_2"/>
    <property type="match status" value="1"/>
</dbReference>
<dbReference type="RefSeq" id="WP_238244593.1">
    <property type="nucleotide sequence ID" value="NZ_BPQP01000036.1"/>
</dbReference>
<comment type="caution">
    <text evidence="11">The sequence shown here is derived from an EMBL/GenBank/DDBJ whole genome shotgun (WGS) entry which is preliminary data.</text>
</comment>
<reference evidence="11" key="1">
    <citation type="journal article" date="2021" name="Front. Microbiol.">
        <title>Comprehensive Comparative Genomics and Phenotyping of Methylobacterium Species.</title>
        <authorList>
            <person name="Alessa O."/>
            <person name="Ogura Y."/>
            <person name="Fujitani Y."/>
            <person name="Takami H."/>
            <person name="Hayashi T."/>
            <person name="Sahin N."/>
            <person name="Tani A."/>
        </authorList>
    </citation>
    <scope>NUCLEOTIDE SEQUENCE</scope>
    <source>
        <strain evidence="11">DSM 19015</strain>
    </source>
</reference>
<dbReference type="Pfam" id="PF00664">
    <property type="entry name" value="ABC_membrane"/>
    <property type="match status" value="1"/>
</dbReference>
<dbReference type="CDD" id="cd18586">
    <property type="entry name" value="ABC_6TM_PrtD_like"/>
    <property type="match status" value="1"/>
</dbReference>
<dbReference type="SUPFAM" id="SSF90123">
    <property type="entry name" value="ABC transporter transmembrane region"/>
    <property type="match status" value="1"/>
</dbReference>
<dbReference type="PROSITE" id="PS00211">
    <property type="entry name" value="ABC_TRANSPORTER_1"/>
    <property type="match status" value="1"/>
</dbReference>
<evidence type="ECO:0000256" key="4">
    <source>
        <dbReference type="ARBA" id="ARBA00022741"/>
    </source>
</evidence>
<accession>A0ABQ4RXD4</accession>
<sequence length="587" mass="61767">MRDDCSPSVLSDGLRALKPVFLTAFVFGFFINVLLFVSPLYMLQIYDRVLLSRNEGTLLGITVIAAFALVVYAALEMLRSRILVRGGIIFDQRIAGPIFDAAHRGTLRKPGGGQETALRDVDVLREFLTSSGILAFFDAPWTPIFLVACFILHPWFGWIGLIGGAVILALTLLNELATRRSIDAASQAAGTAAQQARAMFRNADVLRAMGMLAAVRSLWRSRHDEALLFQAHASDRAGIIVAATKFVRMFLQMVVLGVGAYLAIHREISAGSMIAASIIIGRALAPIELVVANWKGFTAARASYGRLARLVEAEGQEPERMALPRPQGRIAVESLSVAAPGTSRLILSDVSFAVEPGSVVGIIGPSAAGKSTLVKAITGVLPRAGGSVRVDGSDLEHWDPQVLGGAVGYLPQDVELFDGTVAQNIARFAVQDEAAIIAAAQMAGCHALIQALPDGYNTGIGAGGHVLSGGQRQRIALARALYGGPSLVVLDEPNASLDQAGEAALVSAVAELKRQGTTVLIVTHKVSLLTGADQVLVMADGTVQTFGPAAQVLEEVAGLRPVPSLVPPAQPGSAAGRRLADIHRAAG</sequence>
<dbReference type="PANTHER" id="PTHR24221">
    <property type="entry name" value="ATP-BINDING CASSETTE SUB-FAMILY B"/>
    <property type="match status" value="1"/>
</dbReference>
<dbReference type="Gene3D" id="1.20.1560.10">
    <property type="entry name" value="ABC transporter type 1, transmembrane domain"/>
    <property type="match status" value="1"/>
</dbReference>
<keyword evidence="3 8" id="KW-0812">Transmembrane</keyword>
<keyword evidence="7 8" id="KW-0472">Membrane</keyword>
<feature type="transmembrane region" description="Helical" evidence="8">
    <location>
        <begin position="246"/>
        <end position="264"/>
    </location>
</feature>
<dbReference type="InterPro" id="IPR027417">
    <property type="entry name" value="P-loop_NTPase"/>
</dbReference>
<evidence type="ECO:0000313" key="11">
    <source>
        <dbReference type="EMBL" id="GJD95454.1"/>
    </source>
</evidence>
<dbReference type="Gene3D" id="3.40.50.300">
    <property type="entry name" value="P-loop containing nucleotide triphosphate hydrolases"/>
    <property type="match status" value="1"/>
</dbReference>
<comment type="similarity">
    <text evidence="2">Belongs to the ABC transporter superfamily.</text>
</comment>
<feature type="transmembrane region" description="Helical" evidence="8">
    <location>
        <begin position="144"/>
        <end position="173"/>
    </location>
</feature>
<name>A0ABQ4RXD4_9HYPH</name>
<gene>
    <name evidence="11" type="primary">prsD_2</name>
    <name evidence="11" type="ORF">OCOJLMKI_2666</name>
</gene>
<dbReference type="InterPro" id="IPR039421">
    <property type="entry name" value="Type_1_exporter"/>
</dbReference>
<dbReference type="InterPro" id="IPR011527">
    <property type="entry name" value="ABC1_TM_dom"/>
</dbReference>
<dbReference type="GO" id="GO:0005524">
    <property type="term" value="F:ATP binding"/>
    <property type="evidence" value="ECO:0007669"/>
    <property type="project" value="UniProtKB-KW"/>
</dbReference>
<dbReference type="InterPro" id="IPR047957">
    <property type="entry name" value="ABC_AprD-like_6TM"/>
</dbReference>